<dbReference type="Gene3D" id="3.30.450.20">
    <property type="entry name" value="PAS domain"/>
    <property type="match status" value="1"/>
</dbReference>
<dbReference type="InterPro" id="IPR033480">
    <property type="entry name" value="sCache_2"/>
</dbReference>
<proteinExistence type="inferred from homology"/>
<organism evidence="13 14">
    <name type="scientific">Pseudomonas benzenivorans</name>
    <dbReference type="NCBI Taxonomy" id="556533"/>
    <lineage>
        <taxon>Bacteria</taxon>
        <taxon>Pseudomonadati</taxon>
        <taxon>Pseudomonadota</taxon>
        <taxon>Gammaproteobacteria</taxon>
        <taxon>Pseudomonadales</taxon>
        <taxon>Pseudomonadaceae</taxon>
        <taxon>Pseudomonas</taxon>
    </lineage>
</organism>
<evidence type="ECO:0000256" key="5">
    <source>
        <dbReference type="ARBA" id="ARBA00022989"/>
    </source>
</evidence>
<keyword evidence="6 10" id="KW-0472">Membrane</keyword>
<evidence type="ECO:0000256" key="1">
    <source>
        <dbReference type="ARBA" id="ARBA00004651"/>
    </source>
</evidence>
<dbReference type="Pfam" id="PF00015">
    <property type="entry name" value="MCPsignal"/>
    <property type="match status" value="1"/>
</dbReference>
<dbReference type="Pfam" id="PF00672">
    <property type="entry name" value="HAMP"/>
    <property type="match status" value="1"/>
</dbReference>
<sequence>MILSLHRKIILLAIIPSLLLAAVISCITWVVLQKLAAQEVEQTRALLLDERKLSLKNYQQIGEAAIKPIYEASAPGDMEARDRALKVLRNLQYDKASYFFGYNSQYVRVFWADKDADIGKNFADAKDANGVYVIRGLVDKAKDGTHFFRYDWPTPGSDKPIPKLGYTSYLEKWDLAFGTQVNLDDIDNQIMAIEQLTQSRIGSSATLIVTIVAVFLIVVALVGVFIGNGLVKPVLVIKQNLDDIAAGDGDLTRRLPENGNDELGALARSFNQFVEKIHGLVRQIAEMTGQLNSLVGDMSSQAQRSEQAMGHQRQETDQVATAIHEMSSAAHQVSISAQSASQAARKTSDVGLEAKSVVNKSIGSIHVLIGEIGESSSSLDHLRRDVQSIATVVDVIRSVAEQTNLLALNAAIEAARAGDAGRGFAVVADEVRALASRTQQSTQEIHDMISSLQRGAKEAVVAMSRSSDTGKTTGELANEAGKSLDAIAQLIETISDMNAQIASASEEQTAVAEEISRSMTQIAHSADIVADDAQNGAQTARSLTDLGDRLGGLVKQFRI</sequence>
<evidence type="ECO:0000259" key="12">
    <source>
        <dbReference type="PROSITE" id="PS50885"/>
    </source>
</evidence>
<dbReference type="CDD" id="cd06225">
    <property type="entry name" value="HAMP"/>
    <property type="match status" value="1"/>
</dbReference>
<dbReference type="CDD" id="cd11386">
    <property type="entry name" value="MCP_signal"/>
    <property type="match status" value="1"/>
</dbReference>
<dbReference type="EMBL" id="CP073346">
    <property type="protein sequence ID" value="UTW05909.1"/>
    <property type="molecule type" value="Genomic_DNA"/>
</dbReference>
<accession>A0ABY5H1P1</accession>
<evidence type="ECO:0000313" key="13">
    <source>
        <dbReference type="EMBL" id="UTW05909.1"/>
    </source>
</evidence>
<evidence type="ECO:0000259" key="11">
    <source>
        <dbReference type="PROSITE" id="PS50111"/>
    </source>
</evidence>
<dbReference type="PRINTS" id="PR00260">
    <property type="entry name" value="CHEMTRNSDUCR"/>
</dbReference>
<evidence type="ECO:0000313" key="14">
    <source>
        <dbReference type="Proteomes" id="UP001059672"/>
    </source>
</evidence>
<evidence type="ECO:0000256" key="9">
    <source>
        <dbReference type="PROSITE-ProRule" id="PRU00284"/>
    </source>
</evidence>
<evidence type="ECO:0000256" key="6">
    <source>
        <dbReference type="ARBA" id="ARBA00023136"/>
    </source>
</evidence>
<keyword evidence="3" id="KW-0488">Methylation</keyword>
<evidence type="ECO:0000256" key="2">
    <source>
        <dbReference type="ARBA" id="ARBA00022475"/>
    </source>
</evidence>
<dbReference type="Proteomes" id="UP001059672">
    <property type="component" value="Chromosome"/>
</dbReference>
<dbReference type="SMART" id="SM01049">
    <property type="entry name" value="Cache_2"/>
    <property type="match status" value="1"/>
</dbReference>
<feature type="domain" description="HAMP" evidence="12">
    <location>
        <begin position="228"/>
        <end position="282"/>
    </location>
</feature>
<keyword evidence="4 10" id="KW-0812">Transmembrane</keyword>
<dbReference type="InterPro" id="IPR003660">
    <property type="entry name" value="HAMP_dom"/>
</dbReference>
<keyword evidence="5 10" id="KW-1133">Transmembrane helix</keyword>
<dbReference type="SMART" id="SM00304">
    <property type="entry name" value="HAMP"/>
    <property type="match status" value="1"/>
</dbReference>
<dbReference type="InterPro" id="IPR004089">
    <property type="entry name" value="MCPsignal_dom"/>
</dbReference>
<comment type="subcellular location">
    <subcellularLocation>
        <location evidence="1">Cell membrane</location>
        <topology evidence="1">Multi-pass membrane protein</topology>
    </subcellularLocation>
</comment>
<dbReference type="SMART" id="SM00283">
    <property type="entry name" value="MA"/>
    <property type="match status" value="1"/>
</dbReference>
<keyword evidence="7 9" id="KW-0807">Transducer</keyword>
<dbReference type="RefSeq" id="WP_255836490.1">
    <property type="nucleotide sequence ID" value="NZ_CP073346.1"/>
</dbReference>
<evidence type="ECO:0000256" key="7">
    <source>
        <dbReference type="ARBA" id="ARBA00023224"/>
    </source>
</evidence>
<dbReference type="PROSITE" id="PS51257">
    <property type="entry name" value="PROKAR_LIPOPROTEIN"/>
    <property type="match status" value="1"/>
</dbReference>
<dbReference type="PROSITE" id="PS50111">
    <property type="entry name" value="CHEMOTAXIS_TRANSDUC_2"/>
    <property type="match status" value="1"/>
</dbReference>
<keyword evidence="14" id="KW-1185">Reference proteome</keyword>
<dbReference type="InterPro" id="IPR004010">
    <property type="entry name" value="Double_Cache_2"/>
</dbReference>
<keyword evidence="2" id="KW-1003">Cell membrane</keyword>
<comment type="similarity">
    <text evidence="8">Belongs to the methyl-accepting chemotaxis (MCP) protein family.</text>
</comment>
<evidence type="ECO:0000256" key="8">
    <source>
        <dbReference type="ARBA" id="ARBA00029447"/>
    </source>
</evidence>
<evidence type="ECO:0000256" key="4">
    <source>
        <dbReference type="ARBA" id="ARBA00022692"/>
    </source>
</evidence>
<dbReference type="InterPro" id="IPR004090">
    <property type="entry name" value="Chemotax_Me-accpt_rcpt"/>
</dbReference>
<reference evidence="13" key="1">
    <citation type="submission" date="2021-04" db="EMBL/GenBank/DDBJ databases">
        <title>Oceanospirillales bacteria with DddD are important DMSP degraders in coastal seawater.</title>
        <authorList>
            <person name="Liu J."/>
        </authorList>
    </citation>
    <scope>NUCLEOTIDE SEQUENCE</scope>
    <source>
        <strain evidence="13">D13-4</strain>
    </source>
</reference>
<protein>
    <submittedName>
        <fullName evidence="13">Cache domain-containing protein</fullName>
    </submittedName>
</protein>
<evidence type="ECO:0000256" key="3">
    <source>
        <dbReference type="ARBA" id="ARBA00022481"/>
    </source>
</evidence>
<feature type="domain" description="Methyl-accepting transducer" evidence="11">
    <location>
        <begin position="287"/>
        <end position="523"/>
    </location>
</feature>
<dbReference type="PANTHER" id="PTHR32089">
    <property type="entry name" value="METHYL-ACCEPTING CHEMOTAXIS PROTEIN MCPB"/>
    <property type="match status" value="1"/>
</dbReference>
<dbReference type="Pfam" id="PF08269">
    <property type="entry name" value="dCache_2"/>
    <property type="match status" value="1"/>
</dbReference>
<feature type="transmembrane region" description="Helical" evidence="10">
    <location>
        <begin position="207"/>
        <end position="231"/>
    </location>
</feature>
<evidence type="ECO:0000256" key="10">
    <source>
        <dbReference type="SAM" id="Phobius"/>
    </source>
</evidence>
<dbReference type="Gene3D" id="1.10.287.950">
    <property type="entry name" value="Methyl-accepting chemotaxis protein"/>
    <property type="match status" value="1"/>
</dbReference>
<dbReference type="SUPFAM" id="SSF58104">
    <property type="entry name" value="Methyl-accepting chemotaxis protein (MCP) signaling domain"/>
    <property type="match status" value="1"/>
</dbReference>
<dbReference type="PANTHER" id="PTHR32089:SF119">
    <property type="entry name" value="METHYL-ACCEPTING CHEMOTAXIS PROTEIN CTPL"/>
    <property type="match status" value="1"/>
</dbReference>
<dbReference type="PROSITE" id="PS50885">
    <property type="entry name" value="HAMP"/>
    <property type="match status" value="1"/>
</dbReference>
<gene>
    <name evidence="13" type="ORF">KDW96_11970</name>
</gene>
<feature type="transmembrane region" description="Helical" evidence="10">
    <location>
        <begin position="9"/>
        <end position="32"/>
    </location>
</feature>
<name>A0ABY5H1P1_9PSED</name>